<dbReference type="EMBL" id="CP063056">
    <property type="protein sequence ID" value="QPB42173.1"/>
    <property type="molecule type" value="Genomic_DNA"/>
</dbReference>
<proteinExistence type="predicted"/>
<evidence type="ECO:0000313" key="3">
    <source>
        <dbReference type="Proteomes" id="UP000663069"/>
    </source>
</evidence>
<reference evidence="2 3" key="1">
    <citation type="submission" date="2020-10" db="EMBL/GenBank/DDBJ databases">
        <title>Genome Sequencing of Rodentibacter spp. strain DSM111151.</title>
        <authorList>
            <person name="Benga L."/>
            <person name="Lautwein T."/>
        </authorList>
    </citation>
    <scope>NUCLEOTIDE SEQUENCE [LARGE SCALE GENOMIC DNA]</scope>
    <source>
        <strain evidence="2 3">DSM 111151</strain>
    </source>
</reference>
<gene>
    <name evidence="2" type="ORF">IHV77_09690</name>
</gene>
<dbReference type="Pfam" id="PF03374">
    <property type="entry name" value="ANT"/>
    <property type="match status" value="1"/>
</dbReference>
<accession>A0ABX6UVS6</accession>
<name>A0ABX6UVS6_9PAST</name>
<dbReference type="InterPro" id="IPR005039">
    <property type="entry name" value="Ant_C"/>
</dbReference>
<evidence type="ECO:0000259" key="1">
    <source>
        <dbReference type="Pfam" id="PF03374"/>
    </source>
</evidence>
<dbReference type="Proteomes" id="UP000663069">
    <property type="component" value="Chromosome"/>
</dbReference>
<organism evidence="2 3">
    <name type="scientific">Rodentibacter haemolyticus</name>
    <dbReference type="NCBI Taxonomy" id="2778911"/>
    <lineage>
        <taxon>Bacteria</taxon>
        <taxon>Pseudomonadati</taxon>
        <taxon>Pseudomonadota</taxon>
        <taxon>Gammaproteobacteria</taxon>
        <taxon>Pasteurellales</taxon>
        <taxon>Pasteurellaceae</taxon>
        <taxon>Rodentibacter</taxon>
    </lineage>
</organism>
<protein>
    <submittedName>
        <fullName evidence="2">Phage antirepressor KilAC domain-containing protein</fullName>
    </submittedName>
</protein>
<feature type="domain" description="Antirepressor protein C-terminal" evidence="1">
    <location>
        <begin position="13"/>
        <end position="58"/>
    </location>
</feature>
<sequence length="63" mass="7213">MDLQTSRWQKLDRYQDKLQSGLLEHKIHTATKDDGTEKICEQVLVTAKGLAKLSKMLESNLLN</sequence>
<evidence type="ECO:0000313" key="2">
    <source>
        <dbReference type="EMBL" id="QPB42173.1"/>
    </source>
</evidence>
<keyword evidence="3" id="KW-1185">Reference proteome</keyword>